<proteinExistence type="predicted"/>
<evidence type="ECO:0000313" key="2">
    <source>
        <dbReference type="EMBL" id="CAB4187785.1"/>
    </source>
</evidence>
<feature type="region of interest" description="Disordered" evidence="1">
    <location>
        <begin position="1"/>
        <end position="51"/>
    </location>
</feature>
<dbReference type="EMBL" id="LR797113">
    <property type="protein sequence ID" value="CAB4187785.1"/>
    <property type="molecule type" value="Genomic_DNA"/>
</dbReference>
<organism evidence="2">
    <name type="scientific">uncultured Caudovirales phage</name>
    <dbReference type="NCBI Taxonomy" id="2100421"/>
    <lineage>
        <taxon>Viruses</taxon>
        <taxon>Duplodnaviria</taxon>
        <taxon>Heunggongvirae</taxon>
        <taxon>Uroviricota</taxon>
        <taxon>Caudoviricetes</taxon>
        <taxon>Peduoviridae</taxon>
        <taxon>Maltschvirus</taxon>
        <taxon>Maltschvirus maltsch</taxon>
    </lineage>
</organism>
<sequence length="193" mass="21367">MRQIASVITGPPEVRLEPTGMLPSVTGSGKQPALPRPQSPVCKDDPSDELPPLVKATVPASTARLISYMRFSKEPVPVHLRAKAHAALRKLKSDIADYTPPSDPADVITSLELVAKTLQVELPDEDGLMVYAAILSELPTAILKQAVIEVCKSHRYPNMPKPADFLEAVKDQAWQWRWLHMTLDKYIKQLEEA</sequence>
<evidence type="ECO:0000256" key="1">
    <source>
        <dbReference type="SAM" id="MobiDB-lite"/>
    </source>
</evidence>
<gene>
    <name evidence="2" type="ORF">UFOVP1167_31</name>
</gene>
<accession>A0A6J5R4V7</accession>
<protein>
    <submittedName>
        <fullName evidence="2">Uncharacterized protein</fullName>
    </submittedName>
</protein>
<name>A0A6J5R4V7_9CAUD</name>
<reference evidence="2" key="1">
    <citation type="submission" date="2020-05" db="EMBL/GenBank/DDBJ databases">
        <authorList>
            <person name="Chiriac C."/>
            <person name="Salcher M."/>
            <person name="Ghai R."/>
            <person name="Kavagutti S V."/>
        </authorList>
    </citation>
    <scope>NUCLEOTIDE SEQUENCE</scope>
</reference>